<dbReference type="AlphaFoldDB" id="A0A0Q3JHP6"/>
<reference evidence="2" key="2">
    <citation type="submission" date="2017-06" db="EMBL/GenBank/DDBJ databases">
        <title>WGS assembly of Brachypodium distachyon.</title>
        <authorList>
            <consortium name="The International Brachypodium Initiative"/>
            <person name="Lucas S."/>
            <person name="Harmon-Smith M."/>
            <person name="Lail K."/>
            <person name="Tice H."/>
            <person name="Grimwood J."/>
            <person name="Bruce D."/>
            <person name="Barry K."/>
            <person name="Shu S."/>
            <person name="Lindquist E."/>
            <person name="Wang M."/>
            <person name="Pitluck S."/>
            <person name="Vogel J.P."/>
            <person name="Garvin D.F."/>
            <person name="Mockler T.C."/>
            <person name="Schmutz J."/>
            <person name="Rokhsar D."/>
            <person name="Bevan M.W."/>
        </authorList>
    </citation>
    <scope>NUCLEOTIDE SEQUENCE</scope>
    <source>
        <strain evidence="2">Bd21</strain>
    </source>
</reference>
<evidence type="ECO:0000313" key="2">
    <source>
        <dbReference type="EMBL" id="KQK17283.1"/>
    </source>
</evidence>
<keyword evidence="1" id="KW-0732">Signal</keyword>
<organism evidence="2">
    <name type="scientific">Brachypodium distachyon</name>
    <name type="common">Purple false brome</name>
    <name type="synonym">Trachynia distachya</name>
    <dbReference type="NCBI Taxonomy" id="15368"/>
    <lineage>
        <taxon>Eukaryota</taxon>
        <taxon>Viridiplantae</taxon>
        <taxon>Streptophyta</taxon>
        <taxon>Embryophyta</taxon>
        <taxon>Tracheophyta</taxon>
        <taxon>Spermatophyta</taxon>
        <taxon>Magnoliopsida</taxon>
        <taxon>Liliopsida</taxon>
        <taxon>Poales</taxon>
        <taxon>Poaceae</taxon>
        <taxon>BOP clade</taxon>
        <taxon>Pooideae</taxon>
        <taxon>Stipodae</taxon>
        <taxon>Brachypodieae</taxon>
        <taxon>Brachypodium</taxon>
    </lineage>
</organism>
<proteinExistence type="predicted"/>
<name>A0A0Q3JHP6_BRADI</name>
<dbReference type="InParanoid" id="A0A0Q3JHP6"/>
<reference evidence="2 3" key="1">
    <citation type="journal article" date="2010" name="Nature">
        <title>Genome sequencing and analysis of the model grass Brachypodium distachyon.</title>
        <authorList>
            <consortium name="International Brachypodium Initiative"/>
        </authorList>
    </citation>
    <scope>NUCLEOTIDE SEQUENCE [LARGE SCALE GENOMIC DNA]</scope>
    <source>
        <strain evidence="2 3">Bd21</strain>
    </source>
</reference>
<reference evidence="3" key="3">
    <citation type="submission" date="2018-08" db="UniProtKB">
        <authorList>
            <consortium name="EnsemblPlants"/>
        </authorList>
    </citation>
    <scope>IDENTIFICATION</scope>
    <source>
        <strain evidence="3">cv. Bd21</strain>
    </source>
</reference>
<evidence type="ECO:0000313" key="4">
    <source>
        <dbReference type="Proteomes" id="UP000008810"/>
    </source>
</evidence>
<gene>
    <name evidence="2" type="ORF">BRADI_1g33463v3</name>
</gene>
<dbReference type="Proteomes" id="UP000008810">
    <property type="component" value="Chromosome 1"/>
</dbReference>
<accession>A0A0Q3JHP6</accession>
<dbReference type="EnsemblPlants" id="KQK17283">
    <property type="protein sequence ID" value="KQK17283"/>
    <property type="gene ID" value="BRADI_1g33463v3"/>
</dbReference>
<dbReference type="EMBL" id="CM000880">
    <property type="protein sequence ID" value="KQK17283.1"/>
    <property type="molecule type" value="Genomic_DNA"/>
</dbReference>
<protein>
    <submittedName>
        <fullName evidence="2 3">Uncharacterized protein</fullName>
    </submittedName>
</protein>
<keyword evidence="4" id="KW-1185">Reference proteome</keyword>
<feature type="signal peptide" evidence="1">
    <location>
        <begin position="1"/>
        <end position="20"/>
    </location>
</feature>
<dbReference type="Gramene" id="KQK17283">
    <property type="protein sequence ID" value="KQK17283"/>
    <property type="gene ID" value="BRADI_1g33463v3"/>
</dbReference>
<feature type="chain" id="PRO_5036297562" evidence="1">
    <location>
        <begin position="21"/>
        <end position="124"/>
    </location>
</feature>
<sequence>MTHLLLGCAFTKSVLHAVLARAGALCCLPRPSEDLVDWLLAGARRLQGKVKAARSLINLSLWQIWKLWNACIFEGASPDVARLVEDIFVEADLCRAAGARALSQLAHLPLHARPPDFGPSSIPV</sequence>
<evidence type="ECO:0000313" key="3">
    <source>
        <dbReference type="EnsemblPlants" id="KQK17283"/>
    </source>
</evidence>
<evidence type="ECO:0000256" key="1">
    <source>
        <dbReference type="SAM" id="SignalP"/>
    </source>
</evidence>
<dbReference type="OrthoDB" id="691180at2759"/>